<protein>
    <submittedName>
        <fullName evidence="2">Uncharacterized protein</fullName>
    </submittedName>
</protein>
<dbReference type="AlphaFoldDB" id="A0A0G0UDW5"/>
<keyword evidence="1" id="KW-1133">Transmembrane helix</keyword>
<feature type="transmembrane region" description="Helical" evidence="1">
    <location>
        <begin position="7"/>
        <end position="28"/>
    </location>
</feature>
<evidence type="ECO:0000256" key="1">
    <source>
        <dbReference type="SAM" id="Phobius"/>
    </source>
</evidence>
<dbReference type="Proteomes" id="UP000034531">
    <property type="component" value="Unassembled WGS sequence"/>
</dbReference>
<proteinExistence type="predicted"/>
<evidence type="ECO:0000313" key="3">
    <source>
        <dbReference type="Proteomes" id="UP000034531"/>
    </source>
</evidence>
<accession>A0A0G0UDW5</accession>
<reference evidence="2 3" key="1">
    <citation type="journal article" date="2015" name="Nature">
        <title>rRNA introns, odd ribosomes, and small enigmatic genomes across a large radiation of phyla.</title>
        <authorList>
            <person name="Brown C.T."/>
            <person name="Hug L.A."/>
            <person name="Thomas B.C."/>
            <person name="Sharon I."/>
            <person name="Castelle C.J."/>
            <person name="Singh A."/>
            <person name="Wilkins M.J."/>
            <person name="Williams K.H."/>
            <person name="Banfield J.F."/>
        </authorList>
    </citation>
    <scope>NUCLEOTIDE SEQUENCE [LARGE SCALE GENOMIC DNA]</scope>
</reference>
<gene>
    <name evidence="2" type="ORF">UT84_C0039G0007</name>
</gene>
<evidence type="ECO:0000313" key="2">
    <source>
        <dbReference type="EMBL" id="KKR48362.1"/>
    </source>
</evidence>
<name>A0A0G0UDW5_9BACT</name>
<keyword evidence="1" id="KW-0472">Membrane</keyword>
<sequence>MKLKLQTVIANFSAVFLLTALIIAPIYFANNFSQVAGVKTESKYLLISQTDKFPQMKFSQEGSLYQITFQKQGNSQAFISVFILNNPTEKAQNYTIVTGSGQASIFFGNDIGNRQTAVTVPPSASVPISIVSTSTISAIQFVEFSIN</sequence>
<organism evidence="2 3">
    <name type="scientific">Candidatus Curtissbacteria bacterium GW2011_GWA1_40_16</name>
    <dbReference type="NCBI Taxonomy" id="1618405"/>
    <lineage>
        <taxon>Bacteria</taxon>
        <taxon>Candidatus Curtissiibacteriota</taxon>
    </lineage>
</organism>
<keyword evidence="1" id="KW-0812">Transmembrane</keyword>
<dbReference type="EMBL" id="LBYI01000039">
    <property type="protein sequence ID" value="KKR48362.1"/>
    <property type="molecule type" value="Genomic_DNA"/>
</dbReference>
<comment type="caution">
    <text evidence="2">The sequence shown here is derived from an EMBL/GenBank/DDBJ whole genome shotgun (WGS) entry which is preliminary data.</text>
</comment>